<protein>
    <submittedName>
        <fullName evidence="1">Uncharacterized protein</fullName>
    </submittedName>
</protein>
<reference evidence="1 2" key="1">
    <citation type="submission" date="2019-03" db="EMBL/GenBank/DDBJ databases">
        <title>First draft genome of Liparis tanakae, snailfish: a comprehensive survey of snailfish specific genes.</title>
        <authorList>
            <person name="Kim W."/>
            <person name="Song I."/>
            <person name="Jeong J.-H."/>
            <person name="Kim D."/>
            <person name="Kim S."/>
            <person name="Ryu S."/>
            <person name="Song J.Y."/>
            <person name="Lee S.K."/>
        </authorList>
    </citation>
    <scope>NUCLEOTIDE SEQUENCE [LARGE SCALE GENOMIC DNA]</scope>
    <source>
        <tissue evidence="1">Muscle</tissue>
    </source>
</reference>
<proteinExistence type="predicted"/>
<evidence type="ECO:0000313" key="1">
    <source>
        <dbReference type="EMBL" id="TNN61282.1"/>
    </source>
</evidence>
<name>A0A4Z2H935_9TELE</name>
<dbReference type="Proteomes" id="UP000314294">
    <property type="component" value="Unassembled WGS sequence"/>
</dbReference>
<accession>A0A4Z2H935</accession>
<keyword evidence="2" id="KW-1185">Reference proteome</keyword>
<comment type="caution">
    <text evidence="1">The sequence shown here is derived from an EMBL/GenBank/DDBJ whole genome shotgun (WGS) entry which is preliminary data.</text>
</comment>
<organism evidence="1 2">
    <name type="scientific">Liparis tanakae</name>
    <name type="common">Tanaka's snailfish</name>
    <dbReference type="NCBI Taxonomy" id="230148"/>
    <lineage>
        <taxon>Eukaryota</taxon>
        <taxon>Metazoa</taxon>
        <taxon>Chordata</taxon>
        <taxon>Craniata</taxon>
        <taxon>Vertebrata</taxon>
        <taxon>Euteleostomi</taxon>
        <taxon>Actinopterygii</taxon>
        <taxon>Neopterygii</taxon>
        <taxon>Teleostei</taxon>
        <taxon>Neoteleostei</taxon>
        <taxon>Acanthomorphata</taxon>
        <taxon>Eupercaria</taxon>
        <taxon>Perciformes</taxon>
        <taxon>Cottioidei</taxon>
        <taxon>Cottales</taxon>
        <taxon>Liparidae</taxon>
        <taxon>Liparis</taxon>
    </lineage>
</organism>
<evidence type="ECO:0000313" key="2">
    <source>
        <dbReference type="Proteomes" id="UP000314294"/>
    </source>
</evidence>
<gene>
    <name evidence="1" type="ORF">EYF80_028485</name>
</gene>
<dbReference type="AlphaFoldDB" id="A0A4Z2H935"/>
<dbReference type="EMBL" id="SRLO01000318">
    <property type="protein sequence ID" value="TNN61282.1"/>
    <property type="molecule type" value="Genomic_DNA"/>
</dbReference>
<sequence length="80" mass="9418">MCRQVAPQQRLVGRDVEQEGERLHVEARLQHLQTWEDTSRLGAYSAKSTERSHSITRWLVHWETSAGVMWFWTTTTTTDF</sequence>